<organism evidence="1 2">
    <name type="scientific">Ustilago hordei</name>
    <name type="common">Barley covered smut fungus</name>
    <dbReference type="NCBI Taxonomy" id="120017"/>
    <lineage>
        <taxon>Eukaryota</taxon>
        <taxon>Fungi</taxon>
        <taxon>Dikarya</taxon>
        <taxon>Basidiomycota</taxon>
        <taxon>Ustilaginomycotina</taxon>
        <taxon>Ustilaginomycetes</taxon>
        <taxon>Ustilaginales</taxon>
        <taxon>Ustilaginaceae</taxon>
        <taxon>Ustilago</taxon>
    </lineage>
</organism>
<protein>
    <submittedName>
        <fullName evidence="1">Uncharacterized protein</fullName>
    </submittedName>
</protein>
<dbReference type="AlphaFoldDB" id="I2FPT2"/>
<reference evidence="1 2" key="1">
    <citation type="journal article" date="2012" name="Plant Cell">
        <title>Genome comparison of barley and maize smut fungi reveals targeted loss of RNA silencing components and species-specific presence of transposable elements.</title>
        <authorList>
            <person name="Laurie J.D."/>
            <person name="Ali S."/>
            <person name="Linning R."/>
            <person name="Mannhaupt G."/>
            <person name="Wong P."/>
            <person name="Gueldener U."/>
            <person name="Muensterkoetter M."/>
            <person name="Moore R."/>
            <person name="Kahmann R."/>
            <person name="Bakkeren G."/>
            <person name="Schirawski J."/>
        </authorList>
    </citation>
    <scope>NUCLEOTIDE SEQUENCE [LARGE SCALE GENOMIC DNA]</scope>
    <source>
        <strain evidence="2">Uh4875-4</strain>
    </source>
</reference>
<dbReference type="OrthoDB" id="2224399at2759"/>
<evidence type="ECO:0000313" key="2">
    <source>
        <dbReference type="Proteomes" id="UP000006174"/>
    </source>
</evidence>
<dbReference type="eggNOG" id="ENOG502SBXQ">
    <property type="taxonomic scope" value="Eukaryota"/>
</dbReference>
<dbReference type="EMBL" id="CAGI01000139">
    <property type="protein sequence ID" value="CCF48925.1"/>
    <property type="molecule type" value="Genomic_DNA"/>
</dbReference>
<evidence type="ECO:0000313" key="1">
    <source>
        <dbReference type="EMBL" id="CCF48925.1"/>
    </source>
</evidence>
<sequence>MTTLDDFARLLGSRPAQSQIQALLGHAVSNSLEAEVKAYPDVVYHNYRSIGLSLQFEVSCPGKNASKMGSDDLCLAAIDIYSANEDKSWTCFPMLPLQIDALRDDSASEQVKATITQAITGKDLVSSLGEPQRKGGAAGPPSGPAAWMEWSLKLDRSNSNESDPTTLQIELAGAGARGADRWNAERAGNCKWAVITVSPHRTR</sequence>
<keyword evidence="2" id="KW-1185">Reference proteome</keyword>
<gene>
    <name evidence="1" type="ORF">UHOR_05976</name>
</gene>
<accession>I2FPT2</accession>
<name>I2FPT2_USTHO</name>
<dbReference type="OMA" id="KGPQAWE"/>
<dbReference type="HOGENOM" id="CLU_112572_0_0_1"/>
<comment type="caution">
    <text evidence="1">The sequence shown here is derived from an EMBL/GenBank/DDBJ whole genome shotgun (WGS) entry which is preliminary data.</text>
</comment>
<proteinExistence type="predicted"/>
<dbReference type="Proteomes" id="UP000006174">
    <property type="component" value="Unassembled WGS sequence"/>
</dbReference>